<dbReference type="OMA" id="GGNIIKY"/>
<reference evidence="2 3" key="1">
    <citation type="submission" date="2015-04" db="EMBL/GenBank/DDBJ databases">
        <authorList>
            <consortium name="Pathogen Informatics"/>
        </authorList>
    </citation>
    <scope>NUCLEOTIDE SEQUENCE [LARGE SCALE GENOMIC DNA]</scope>
    <source>
        <strain evidence="2 3">SGS1</strain>
    </source>
</reference>
<dbReference type="GeneID" id="39736398"/>
<dbReference type="OrthoDB" id="381824at2759"/>
<feature type="region of interest" description="Disordered" evidence="1">
    <location>
        <begin position="1119"/>
        <end position="1145"/>
    </location>
</feature>
<organism evidence="2 3">
    <name type="scientific">Plasmodium relictum</name>
    <dbReference type="NCBI Taxonomy" id="85471"/>
    <lineage>
        <taxon>Eukaryota</taxon>
        <taxon>Sar</taxon>
        <taxon>Alveolata</taxon>
        <taxon>Apicomplexa</taxon>
        <taxon>Aconoidasida</taxon>
        <taxon>Haemosporida</taxon>
        <taxon>Plasmodiidae</taxon>
        <taxon>Plasmodium</taxon>
        <taxon>Plasmodium (Haemamoeba)</taxon>
    </lineage>
</organism>
<feature type="compositionally biased region" description="Polar residues" evidence="1">
    <location>
        <begin position="1135"/>
        <end position="1145"/>
    </location>
</feature>
<sequence>MTQLKKKFINCDTNENTSSLCEGTTNIYNEPNSDEYRKCEPENIITECVTPKFKNMNTKRDKIRIKIQKDWNLESPRNLRSGKKNKSFIKNIVKKMEDIYKNGLHNKKKNNKLLFDTHSMIFPNEYLNAEPTNNVLYRRRTPHETLLRSDFNGINLKPFVRFKSVGNLDNRMKNKAIIKISNINPYGIYENNKGLNYFNPTSLNTSKYISSSNMDTNGGYMNNRCIYNHMNCLSNRINRKTLSTNRHGTYIKRNTMYDPFYSNHIKNMKYKELGLNSCNSYNFHDLKKHNNNNKTNNKINLKIRSNEGNKEEYLDDISGEINSNKMPLCDHNISCFNKENISKNNFPNQDKKLRAKISIPLSNYSNHIEKNEENIYNSNFNNENIIKRKQDVNEIKFCYGDNSTDNSFQKNHNNYRNINYYNSDHQYHNKNSRLGLDKKNSQIAYNENNIRVCDNSLRNDINLKYAYNDKSCLYNEKNKKNRNSSINLKKKEKKISKDSIKENENLNSDEEKKLLKMSATNDKINNNSFDKCEKAFNESHTRELHKTSSNSRKNLENDIFHINNNIDNCKINKSYVQVEDKKSSRISNFDNNDSDKKIIKKSFSNQIKSSNKKIILYGDINNHRNMKSDIDYRIIKDKNSKEDTENYMGNRRRLYSKNYIHNNSQDYPICDHSVDSKEKYGNLRTMTIVSDCKRLCKEEKNNKENPVKNKNNNSKKYSFHKKSKIYDSEYHLNSDETNSNLENCNILEYNMNNKYKLSDTNNKINCEKMHKSSQISKKNKRNYCDLKQVKSNKVYHNRLLEIEDKKNRSGINSYKYENGYKNSNEIIDYNSRKSRTKSSLKNKLNKAITLKNKESSSNESDYNNDYNNHPNREIDEKNIYAKKNFKDNTHSMKIKKKNSKRSKSENFYDYKAIKDNNDYYSSGSINSIFEEKIDGSSNCSHKAISNSFEKKKSNTKKVSNESPYGFSIYSSKNRTNTVHNFKHKETENKRNGEIIDENKKNGYYYLNSIKKSKTKCCSCDDFIEKEKNDISLGKISRRKIKGINNLDYSSSSSKGESLQSSELSNILTDEDYEEIKKSKTKIPNSKSNKIKLSTLSNKSQSISNINNIEVQHSLCPEKNSKINKKKSSVNSKRSYITNNKDSSSHYYSKIGKMNSKYSHYSTNKCLRKNNEKNNRESSYNSEINTNFNNDFEIKSQNRKVFKNLSKHHYLRNESKQNIVKSLNNENIIGENLDDMHNNICKHSILGSKHSSEKIIETYSFNDRNSSAYSKNSNKNSNKDYINDNISNKLNSNSNYTNTNDNKRAYNKNIYNNSYAKENIIKEKEFNNNSRDSKENNYFTSELDNENNSSIKSKESINNNNMYVNTYEIYKYNTLDKVDSYISEKSSSKVPYACNDEELYNRKIDSPKLKIKSNDKDEFIRSKRTNSNGIYKETPYLKGSKKFCEFMNNRKEDKNIPHEKMINNTKREYSQLKNIDQSLVSFPEDCSSLKNIKKNYLNNEDYDNCSNYDNDSNVVLYREKKKMHDSLYSAHNNSVNKDISFQNKRNESSINLPYEKNTIESTYENKKKYMNVDNFLKKSNFSTEDLNSRKSKKNRSYEKDINLECTENFSNFSKTNRNIIEHNKSYGNSYYSSTNLPQKKITGEYKEQKSIKCNISPNNMNHKKKNNGSNFLYNSSEYMKTSNNVLNLCNQDNKQNNAEITENGSLLNKDKISMMNTKSSELLEKKNRKKGYYTVSSEYYNKNNLSKNYKLNLRDEITESLYDCNGTSDDRNLKRESNYISPSCTSRKQYDEETLQKIKRTMSQRSITGSTKRENRKKQNYFSTDYNNMDNLNNDYNNLQKNYNCHYNNNVSVNTKNESLPDNYLNTFKRSKSCNLREDKNNYIRNYIDENNNSLNYFHSSEDHRSNKNCDILPNNNKKEIYELNDRYNNSGFSKNNNANESTKNYKGSFNRRFSSENSKKKRNEIINCKSDESLYSKSESENNFNLFYVERLSYKKGLSALLPKIVDAQKRRKHQCNKKNPENDNESKIQSHNRNDHSNRKYRSMENIKNDDIKKKKIYEDNNVSISSYISNENKQKLINAHNISDQNENSTFHESMKMNNLREIYRTKMNQTINHSNNNISKDSRSLHLKKNNNISERNSNYSKNYINSKNTYKTRNSKDNNTFENINENKNNSKYNISFNIVEDDTRSQVISNENDSKINNNFNSSQIEINNQIKTSMNDYFNNPIESNYSLNSKKREVKNPRRKNEGLNIHASNSNIKRISNNGEYFNKENEILSKSFYSYIKKSENNDSINLDLVNTNSLNKSTKNFNSEKINSKQISDNHTVYSYKNINKEDNFKESISLNDNMLYEMKRTNNEESLNNNSSSYEIEEKTTPSKNYSILPNEEDRGIPYISSDKKNSLKSDVIQIVEKENPTQVISYEENINTKSIYESNRNKENNPITQTKRKTNENLNVSEFPELFNLNDLKILNDKNSTKNKINSTNHHLYSMNNDNNKSSHGNSLNGIVGIVKANEYMKNQLNYYLENDNEINKNSKTNSKKIESNINIKKKTDIYNSNIENSDIPSPRKGINDSKDNIFDNINNEKKNISFLYEEGSKISTTNLNKIKNETNNSKVVNTPYSSLNNNESINSYGTLYNLNNNNTIHYQNENNSIHNEIFSNIKVPSNNGNSTCNMAFTHNSIPITNNIPVNNGIPITNSIPVNNGIPITNSIPVNNGIPITNSVPVNNGIPITSSIPVNNGIPITNSVLVNNGIPITNNIPINNSIPIANNIPVNTRIDVNSNAPNISLWNNGIDNSFCLNGGGNIIKYVHANEKKKNNLNNSGINILRNYQLNKNDNITIYDNLNKNETSYNNHLTNKTYNNNNLINKNIFNGNMINQKSIISTPASHKNLNDQHMANYNLINNNCLSRMCYDNNAFSTININNQNLSNNLVNHNLKNNDINSILVNRNMSYNSSASAVKNSSSCNNVLSENLYKNYLVQNNPNKKNSVNCSFTNLNNNQLPNGNVNNQSLCYISNGKPIMTNITNMDNHHLNNNNSMNNIGNYIL</sequence>
<feature type="compositionally biased region" description="Polar residues" evidence="1">
    <location>
        <begin position="1940"/>
        <end position="1952"/>
    </location>
</feature>
<name>A0A1J1HA28_PLARL</name>
<feature type="region of interest" description="Disordered" evidence="1">
    <location>
        <begin position="2010"/>
        <end position="2047"/>
    </location>
</feature>
<accession>A0A1J1HA28</accession>
<feature type="compositionally biased region" description="Low complexity" evidence="1">
    <location>
        <begin position="1282"/>
        <end position="1299"/>
    </location>
</feature>
<dbReference type="RefSeq" id="XP_028533285.1">
    <property type="nucleotide sequence ID" value="XM_028676836.1"/>
</dbReference>
<gene>
    <name evidence="2" type="ORF">PRELSG_0938500</name>
</gene>
<evidence type="ECO:0000313" key="3">
    <source>
        <dbReference type="Proteomes" id="UP000220158"/>
    </source>
</evidence>
<feature type="region of interest" description="Disordered" evidence="1">
    <location>
        <begin position="851"/>
        <end position="876"/>
    </location>
</feature>
<feature type="region of interest" description="Disordered" evidence="1">
    <location>
        <begin position="1930"/>
        <end position="1956"/>
    </location>
</feature>
<evidence type="ECO:0000256" key="1">
    <source>
        <dbReference type="SAM" id="MobiDB-lite"/>
    </source>
</evidence>
<feature type="region of interest" description="Disordered" evidence="1">
    <location>
        <begin position="2359"/>
        <end position="2385"/>
    </location>
</feature>
<dbReference type="VEuPathDB" id="PlasmoDB:PRELSG_0938500"/>
<feature type="compositionally biased region" description="Low complexity" evidence="1">
    <location>
        <begin position="1264"/>
        <end position="1275"/>
    </location>
</feature>
<feature type="region of interest" description="Disordered" evidence="1">
    <location>
        <begin position="1263"/>
        <end position="1304"/>
    </location>
</feature>
<proteinExistence type="predicted"/>
<dbReference type="KEGG" id="prel:PRELSG_0938500"/>
<dbReference type="EMBL" id="LN835304">
    <property type="protein sequence ID" value="CRH00282.1"/>
    <property type="molecule type" value="Genomic_DNA"/>
</dbReference>
<feature type="compositionally biased region" description="Low complexity" evidence="1">
    <location>
        <begin position="2359"/>
        <end position="2369"/>
    </location>
</feature>
<dbReference type="Proteomes" id="UP000220158">
    <property type="component" value="Chromosome 9"/>
</dbReference>
<keyword evidence="3" id="KW-1185">Reference proteome</keyword>
<feature type="compositionally biased region" description="Basic and acidic residues" evidence="1">
    <location>
        <begin position="2019"/>
        <end position="2047"/>
    </location>
</feature>
<evidence type="ECO:0000313" key="2">
    <source>
        <dbReference type="EMBL" id="CRH00282.1"/>
    </source>
</evidence>
<protein>
    <submittedName>
        <fullName evidence="2">Uncharacterized protein</fullName>
    </submittedName>
</protein>
<feature type="compositionally biased region" description="Low complexity" evidence="1">
    <location>
        <begin position="1930"/>
        <end position="1939"/>
    </location>
</feature>
<feature type="compositionally biased region" description="Low complexity" evidence="1">
    <location>
        <begin position="857"/>
        <end position="868"/>
    </location>
</feature>